<feature type="transmembrane region" description="Helical" evidence="8">
    <location>
        <begin position="77"/>
        <end position="96"/>
    </location>
</feature>
<organism evidence="9 10">
    <name type="scientific">Pseudoxanthomonas composti</name>
    <dbReference type="NCBI Taxonomy" id="2137479"/>
    <lineage>
        <taxon>Bacteria</taxon>
        <taxon>Pseudomonadati</taxon>
        <taxon>Pseudomonadota</taxon>
        <taxon>Gammaproteobacteria</taxon>
        <taxon>Lysobacterales</taxon>
        <taxon>Lysobacteraceae</taxon>
        <taxon>Pseudoxanthomonas</taxon>
    </lineage>
</organism>
<sequence>METSSALWWLLVLGTFLMAGGVKGVTGMGLPTVAMGVLGALMPPALAASLLLLSSLVTNVLQLAGGGQLRPLWRRLWPMQLVAALGTLLASAWLAGGSAQGTVRLLGLALALYALVALLVRPVRVPPSLERVLSPLIGGITGVVTGVTGVFVIPAVPYLQSLALPRESLVQALGLSFTVSTLALAAGLAWHGALSLDHLLPSLLAVLPALVGMWLGQRLRRRISPTAFRIGFLVCLLLLGVELAWRG</sequence>
<comment type="subcellular location">
    <subcellularLocation>
        <location evidence="1 8">Cell membrane</location>
        <topology evidence="1 8">Multi-pass membrane protein</topology>
    </subcellularLocation>
</comment>
<keyword evidence="6 8" id="KW-1133">Transmembrane helix</keyword>
<feature type="transmembrane region" description="Helical" evidence="8">
    <location>
        <begin position="198"/>
        <end position="215"/>
    </location>
</feature>
<dbReference type="PANTHER" id="PTHR30269">
    <property type="entry name" value="TRANSMEMBRANE PROTEIN YFCA"/>
    <property type="match status" value="1"/>
</dbReference>
<dbReference type="EMBL" id="SAWZ01000004">
    <property type="protein sequence ID" value="RXR06158.1"/>
    <property type="molecule type" value="Genomic_DNA"/>
</dbReference>
<evidence type="ECO:0000256" key="4">
    <source>
        <dbReference type="ARBA" id="ARBA00022475"/>
    </source>
</evidence>
<name>A0A4Q1JWW2_9GAMM</name>
<comment type="similarity">
    <text evidence="2 8">Belongs to the 4-toluene sulfonate uptake permease (TSUP) (TC 2.A.102) family.</text>
</comment>
<dbReference type="Proteomes" id="UP000289784">
    <property type="component" value="Unassembled WGS sequence"/>
</dbReference>
<feature type="transmembrane region" description="Helical" evidence="8">
    <location>
        <begin position="227"/>
        <end position="245"/>
    </location>
</feature>
<evidence type="ECO:0000256" key="5">
    <source>
        <dbReference type="ARBA" id="ARBA00022692"/>
    </source>
</evidence>
<feature type="transmembrane region" description="Helical" evidence="8">
    <location>
        <begin position="103"/>
        <end position="120"/>
    </location>
</feature>
<dbReference type="AlphaFoldDB" id="A0A4Q1JWW2"/>
<feature type="transmembrane region" description="Helical" evidence="8">
    <location>
        <begin position="33"/>
        <end position="57"/>
    </location>
</feature>
<feature type="transmembrane region" description="Helical" evidence="8">
    <location>
        <begin position="132"/>
        <end position="156"/>
    </location>
</feature>
<evidence type="ECO:0000256" key="6">
    <source>
        <dbReference type="ARBA" id="ARBA00022989"/>
    </source>
</evidence>
<evidence type="ECO:0000256" key="7">
    <source>
        <dbReference type="ARBA" id="ARBA00023136"/>
    </source>
</evidence>
<evidence type="ECO:0000256" key="3">
    <source>
        <dbReference type="ARBA" id="ARBA00022448"/>
    </source>
</evidence>
<dbReference type="InterPro" id="IPR052017">
    <property type="entry name" value="TSUP"/>
</dbReference>
<protein>
    <recommendedName>
        <fullName evidence="8">Probable membrane transporter protein</fullName>
    </recommendedName>
</protein>
<evidence type="ECO:0000313" key="10">
    <source>
        <dbReference type="Proteomes" id="UP000289784"/>
    </source>
</evidence>
<reference evidence="9 10" key="1">
    <citation type="submission" date="2019-01" db="EMBL/GenBank/DDBJ databases">
        <title>Pseudoxanthomonas composti sp. nov., isolated from compost.</title>
        <authorList>
            <person name="Yang G."/>
        </authorList>
    </citation>
    <scope>NUCLEOTIDE SEQUENCE [LARGE SCALE GENOMIC DNA]</scope>
    <source>
        <strain evidence="9 10">GSS15</strain>
    </source>
</reference>
<comment type="caution">
    <text evidence="9">The sequence shown here is derived from an EMBL/GenBank/DDBJ whole genome shotgun (WGS) entry which is preliminary data.</text>
</comment>
<dbReference type="GO" id="GO:0005886">
    <property type="term" value="C:plasma membrane"/>
    <property type="evidence" value="ECO:0007669"/>
    <property type="project" value="UniProtKB-SubCell"/>
</dbReference>
<dbReference type="RefSeq" id="WP_129471069.1">
    <property type="nucleotide sequence ID" value="NZ_SAWZ01000004.1"/>
</dbReference>
<keyword evidence="5 8" id="KW-0812">Transmembrane</keyword>
<feature type="transmembrane region" description="Helical" evidence="8">
    <location>
        <begin position="6"/>
        <end position="26"/>
    </location>
</feature>
<evidence type="ECO:0000256" key="8">
    <source>
        <dbReference type="RuleBase" id="RU363041"/>
    </source>
</evidence>
<feature type="transmembrane region" description="Helical" evidence="8">
    <location>
        <begin position="168"/>
        <end position="192"/>
    </location>
</feature>
<keyword evidence="7 8" id="KW-0472">Membrane</keyword>
<evidence type="ECO:0000313" key="9">
    <source>
        <dbReference type="EMBL" id="RXR06158.1"/>
    </source>
</evidence>
<dbReference type="PANTHER" id="PTHR30269:SF32">
    <property type="entry name" value="MEMBRANE TRANSPORTER PROTEIN-RELATED"/>
    <property type="match status" value="1"/>
</dbReference>
<dbReference type="OrthoDB" id="9800873at2"/>
<dbReference type="InterPro" id="IPR002781">
    <property type="entry name" value="TM_pro_TauE-like"/>
</dbReference>
<keyword evidence="10" id="KW-1185">Reference proteome</keyword>
<proteinExistence type="inferred from homology"/>
<evidence type="ECO:0000256" key="1">
    <source>
        <dbReference type="ARBA" id="ARBA00004651"/>
    </source>
</evidence>
<dbReference type="Pfam" id="PF01925">
    <property type="entry name" value="TauE"/>
    <property type="match status" value="1"/>
</dbReference>
<keyword evidence="3" id="KW-0813">Transport</keyword>
<evidence type="ECO:0000256" key="2">
    <source>
        <dbReference type="ARBA" id="ARBA00009142"/>
    </source>
</evidence>
<accession>A0A4Q1JWW2</accession>
<gene>
    <name evidence="9" type="ORF">EPA99_10030</name>
</gene>
<keyword evidence="4 8" id="KW-1003">Cell membrane</keyword>